<keyword evidence="5 7" id="KW-1133">Transmembrane helix</keyword>
<keyword evidence="4 7" id="KW-0812">Transmembrane</keyword>
<sequence>MKALNGRFGLPHPMLSITLFLIWQALSNGISGGSVVLGLALAWLLPLFTRNFWPNNPAIRRPFRFLTYIVRVVWDITVASVNVAMLVLNPTRKPRPAFVVFPLELEHPLAISTLAGTISLTPGTVSADISDDNTLLLIHVLDMDDEADLVETIKRHYERPLREIFK</sequence>
<evidence type="ECO:0000256" key="2">
    <source>
        <dbReference type="ARBA" id="ARBA00006228"/>
    </source>
</evidence>
<evidence type="ECO:0000256" key="4">
    <source>
        <dbReference type="ARBA" id="ARBA00022692"/>
    </source>
</evidence>
<keyword evidence="3" id="KW-1003">Cell membrane</keyword>
<accession>A0ABY1ZI59</accession>
<proteinExistence type="inferred from homology"/>
<dbReference type="PANTHER" id="PTHR34584:SF1">
    <property type="entry name" value="NA(+)_H(+) ANTIPORTER SUBUNIT E1"/>
    <property type="match status" value="1"/>
</dbReference>
<evidence type="ECO:0000256" key="7">
    <source>
        <dbReference type="SAM" id="Phobius"/>
    </source>
</evidence>
<dbReference type="PIRSF" id="PIRSF019239">
    <property type="entry name" value="MrpE"/>
    <property type="match status" value="1"/>
</dbReference>
<evidence type="ECO:0000256" key="3">
    <source>
        <dbReference type="ARBA" id="ARBA00022475"/>
    </source>
</evidence>
<feature type="transmembrane region" description="Helical" evidence="7">
    <location>
        <begin position="21"/>
        <end position="45"/>
    </location>
</feature>
<name>A0ABY1ZI59_9GAMM</name>
<keyword evidence="6 7" id="KW-0472">Membrane</keyword>
<dbReference type="EMBL" id="SJDL01000023">
    <property type="protein sequence ID" value="TBW54291.1"/>
    <property type="molecule type" value="Genomic_DNA"/>
</dbReference>
<organism evidence="8 9">
    <name type="scientific">Marinobacter halodurans</name>
    <dbReference type="NCBI Taxonomy" id="2528979"/>
    <lineage>
        <taxon>Bacteria</taxon>
        <taxon>Pseudomonadati</taxon>
        <taxon>Pseudomonadota</taxon>
        <taxon>Gammaproteobacteria</taxon>
        <taxon>Pseudomonadales</taxon>
        <taxon>Marinobacteraceae</taxon>
        <taxon>Marinobacter</taxon>
    </lineage>
</organism>
<evidence type="ECO:0000313" key="8">
    <source>
        <dbReference type="EMBL" id="TBW54291.1"/>
    </source>
</evidence>
<feature type="transmembrane region" description="Helical" evidence="7">
    <location>
        <begin position="65"/>
        <end position="88"/>
    </location>
</feature>
<dbReference type="PANTHER" id="PTHR34584">
    <property type="entry name" value="NA(+)/H(+) ANTIPORTER SUBUNIT E1"/>
    <property type="match status" value="1"/>
</dbReference>
<dbReference type="InterPro" id="IPR002758">
    <property type="entry name" value="Cation_antiport_E"/>
</dbReference>
<protein>
    <submittedName>
        <fullName evidence="8">Na+/H+ antiporter subunit E</fullName>
    </submittedName>
</protein>
<evidence type="ECO:0000256" key="5">
    <source>
        <dbReference type="ARBA" id="ARBA00022989"/>
    </source>
</evidence>
<gene>
    <name evidence="8" type="ORF">EZI54_14350</name>
</gene>
<keyword evidence="9" id="KW-1185">Reference proteome</keyword>
<comment type="caution">
    <text evidence="8">The sequence shown here is derived from an EMBL/GenBank/DDBJ whole genome shotgun (WGS) entry which is preliminary data.</text>
</comment>
<dbReference type="Proteomes" id="UP000313645">
    <property type="component" value="Unassembled WGS sequence"/>
</dbReference>
<evidence type="ECO:0000256" key="6">
    <source>
        <dbReference type="ARBA" id="ARBA00023136"/>
    </source>
</evidence>
<comment type="subcellular location">
    <subcellularLocation>
        <location evidence="1">Cell membrane</location>
        <topology evidence="1">Multi-pass membrane protein</topology>
    </subcellularLocation>
</comment>
<evidence type="ECO:0000256" key="1">
    <source>
        <dbReference type="ARBA" id="ARBA00004651"/>
    </source>
</evidence>
<evidence type="ECO:0000313" key="9">
    <source>
        <dbReference type="Proteomes" id="UP000313645"/>
    </source>
</evidence>
<dbReference type="Pfam" id="PF01899">
    <property type="entry name" value="MNHE"/>
    <property type="match status" value="1"/>
</dbReference>
<reference evidence="8 9" key="1">
    <citation type="submission" date="2019-02" db="EMBL/GenBank/DDBJ databases">
        <title>Marinobacter halodurans sp. nov., a marine bacterium isolated from sea tidal flat.</title>
        <authorList>
            <person name="Yoo Y."/>
            <person name="Lee D.W."/>
            <person name="Kim B.S."/>
            <person name="Kim J.-J."/>
        </authorList>
    </citation>
    <scope>NUCLEOTIDE SEQUENCE [LARGE SCALE GENOMIC DNA]</scope>
    <source>
        <strain evidence="8 9">YJ-S3-2</strain>
    </source>
</reference>
<dbReference type="NCBIfam" id="NF006518">
    <property type="entry name" value="PRK08965.1-2"/>
    <property type="match status" value="1"/>
</dbReference>
<comment type="similarity">
    <text evidence="2">Belongs to the CPA3 antiporters (TC 2.A.63) subunit E family.</text>
</comment>